<dbReference type="AlphaFoldDB" id="A0A6C0H7H1"/>
<evidence type="ECO:0000313" key="2">
    <source>
        <dbReference type="EMBL" id="QHT76166.1"/>
    </source>
</evidence>
<protein>
    <recommendedName>
        <fullName evidence="1">Minor capsid protein P8 central region domain-containing protein</fullName>
    </recommendedName>
</protein>
<feature type="domain" description="Minor capsid protein P8 central region" evidence="1">
    <location>
        <begin position="83"/>
        <end position="210"/>
    </location>
</feature>
<dbReference type="Pfam" id="PF19065">
    <property type="entry name" value="P8_CR"/>
    <property type="match status" value="1"/>
</dbReference>
<name>A0A6C0H7H1_9ZZZZ</name>
<sequence length="223" mass="25593">MDNKNMVRSANQLFHPSMYQVTDETPGDQRTLLTVRKQREKKLPETDIKKLVSPGSFPLTDSSAGSNVSGSNTRYLFKNLYGETLLTFLFFSEQNIQNIQNIIRMLVYKEMNQVIDNQSTNELLVIMRSIFLEYSAHPPLIDAGTPEDQKQKLFGMYTREVSRLNEIVINEIVPKIVSQLQQYLDYLRDASTQPYQMETPQNVSIAGERQYRSVTQVLTGGEL</sequence>
<evidence type="ECO:0000259" key="1">
    <source>
        <dbReference type="Pfam" id="PF19065"/>
    </source>
</evidence>
<reference evidence="2" key="1">
    <citation type="journal article" date="2020" name="Nature">
        <title>Giant virus diversity and host interactions through global metagenomics.</title>
        <authorList>
            <person name="Schulz F."/>
            <person name="Roux S."/>
            <person name="Paez-Espino D."/>
            <person name="Jungbluth S."/>
            <person name="Walsh D.A."/>
            <person name="Denef V.J."/>
            <person name="McMahon K.D."/>
            <person name="Konstantinidis K.T."/>
            <person name="Eloe-Fadrosh E.A."/>
            <person name="Kyrpides N.C."/>
            <person name="Woyke T."/>
        </authorList>
    </citation>
    <scope>NUCLEOTIDE SEQUENCE</scope>
    <source>
        <strain evidence="2">GVMAG-M-3300023179-73</strain>
    </source>
</reference>
<dbReference type="EMBL" id="MN739890">
    <property type="protein sequence ID" value="QHT76166.1"/>
    <property type="molecule type" value="Genomic_DNA"/>
</dbReference>
<proteinExistence type="predicted"/>
<dbReference type="InterPro" id="IPR043916">
    <property type="entry name" value="P8_CR"/>
</dbReference>
<accession>A0A6C0H7H1</accession>
<organism evidence="2">
    <name type="scientific">viral metagenome</name>
    <dbReference type="NCBI Taxonomy" id="1070528"/>
    <lineage>
        <taxon>unclassified sequences</taxon>
        <taxon>metagenomes</taxon>
        <taxon>organismal metagenomes</taxon>
    </lineage>
</organism>